<dbReference type="Pfam" id="PF00271">
    <property type="entry name" value="Helicase_C"/>
    <property type="match status" value="1"/>
</dbReference>
<dbReference type="EMBL" id="MCFH01000089">
    <property type="protein sequence ID" value="ORX41446.1"/>
    <property type="molecule type" value="Genomic_DNA"/>
</dbReference>
<dbReference type="PROSITE" id="PS51194">
    <property type="entry name" value="HELICASE_CTER"/>
    <property type="match status" value="1"/>
</dbReference>
<reference evidence="2 4" key="1">
    <citation type="submission" date="2016-08" db="EMBL/GenBank/DDBJ databases">
        <title>Genomes of anaerobic fungi encode conserved fungal cellulosomes for biomass hydrolysis.</title>
        <authorList>
            <consortium name="DOE Joint Genome Institute"/>
            <person name="Haitjema C.H."/>
            <person name="Gilmore S.P."/>
            <person name="Henske J.K."/>
            <person name="Solomon K.V."/>
            <person name="De Groot R."/>
            <person name="Kuo A."/>
            <person name="Mondo S.J."/>
            <person name="Salamov A.A."/>
            <person name="Labutti K."/>
            <person name="Zhao Z."/>
            <person name="Chiniquy J."/>
            <person name="Barry K."/>
            <person name="Brewer H.M."/>
            <person name="Purvine S.O."/>
            <person name="Wright A.T."/>
            <person name="Boxma B."/>
            <person name="Van Alen T."/>
            <person name="Hackstein J.H."/>
            <person name="Baker S.E."/>
            <person name="Grigoriev I.V."/>
            <person name="O'Malley M.A."/>
        </authorList>
    </citation>
    <scope>NUCLEOTIDE SEQUENCE [LARGE SCALE GENOMIC DNA]</scope>
    <source>
        <strain evidence="4">finn</strain>
        <strain evidence="2">Finn</strain>
    </source>
</reference>
<dbReference type="Gene3D" id="3.40.50.300">
    <property type="entry name" value="P-loop containing nucleotide triphosphate hydrolases"/>
    <property type="match status" value="1"/>
</dbReference>
<sequence>MERLSIFNDINNRNGASIKVLLGSDILSESVDIMNVRQLHILTPHWNYEKINQIIGRIRRVGSHDALPPDQRNVNIYLYMAYNKDYEFEYENSINYSIDYVKYIISEKKYNQALRYNEALQNASIEALICKNKSKNNSDDTNTDTIDSFQYSKNYLDENLSKYLSIVYYKNKNIEYNSQNATQNHYPLLKIGDEKIVNYIKNMENLLETNLMNEFYNIISKLLYTEILEILKYGFKLNLKNIKYLFSPY</sequence>
<dbReference type="AlphaFoldDB" id="A0A1Y1UTS3"/>
<dbReference type="SUPFAM" id="SSF52540">
    <property type="entry name" value="P-loop containing nucleoside triphosphate hydrolases"/>
    <property type="match status" value="1"/>
</dbReference>
<keyword evidence="4" id="KW-1185">Reference proteome</keyword>
<evidence type="ECO:0000313" key="4">
    <source>
        <dbReference type="Proteomes" id="UP000193719"/>
    </source>
</evidence>
<comment type="caution">
    <text evidence="2">The sequence shown here is derived from an EMBL/GenBank/DDBJ whole genome shotgun (WGS) entry which is preliminary data.</text>
</comment>
<feature type="domain" description="Helicase C-terminal" evidence="1">
    <location>
        <begin position="1"/>
        <end position="126"/>
    </location>
</feature>
<gene>
    <name evidence="2" type="ORF">BCR36DRAFT_364373</name>
    <name evidence="3" type="ORF">BCR36DRAFT_364420</name>
</gene>
<reference evidence="2 4" key="2">
    <citation type="submission" date="2016-08" db="EMBL/GenBank/DDBJ databases">
        <title>Pervasive Adenine N6-methylation of Active Genes in Fungi.</title>
        <authorList>
            <consortium name="DOE Joint Genome Institute"/>
            <person name="Mondo S.J."/>
            <person name="Dannebaum R.O."/>
            <person name="Kuo R.C."/>
            <person name="Labutti K."/>
            <person name="Haridas S."/>
            <person name="Kuo A."/>
            <person name="Salamov A."/>
            <person name="Ahrendt S.R."/>
            <person name="Lipzen A."/>
            <person name="Sullivan W."/>
            <person name="Andreopoulos W.B."/>
            <person name="Clum A."/>
            <person name="Lindquist E."/>
            <person name="Daum C."/>
            <person name="Ramamoorthy G.K."/>
            <person name="Gryganskyi A."/>
            <person name="Culley D."/>
            <person name="Magnuson J.K."/>
            <person name="James T.Y."/>
            <person name="O'Malley M.A."/>
            <person name="Stajich J.E."/>
            <person name="Spatafora J.W."/>
            <person name="Visel A."/>
            <person name="Grigoriev I.V."/>
        </authorList>
    </citation>
    <scope>NUCLEOTIDE SEQUENCE [LARGE SCALE GENOMIC DNA]</scope>
    <source>
        <strain evidence="4">finn</strain>
        <strain evidence="2">Finn</strain>
    </source>
</reference>
<protein>
    <recommendedName>
        <fullName evidence="1">Helicase C-terminal domain-containing protein</fullName>
    </recommendedName>
</protein>
<proteinExistence type="predicted"/>
<feature type="non-terminal residue" evidence="2">
    <location>
        <position position="249"/>
    </location>
</feature>
<name>A0A1Y1UTS3_9FUNG</name>
<dbReference type="InterPro" id="IPR001650">
    <property type="entry name" value="Helicase_C-like"/>
</dbReference>
<dbReference type="InterPro" id="IPR027417">
    <property type="entry name" value="P-loop_NTPase"/>
</dbReference>
<accession>A0A1Y1UTS3</accession>
<evidence type="ECO:0000259" key="1">
    <source>
        <dbReference type="PROSITE" id="PS51194"/>
    </source>
</evidence>
<organism evidence="2 4">
    <name type="scientific">Piromyces finnis</name>
    <dbReference type="NCBI Taxonomy" id="1754191"/>
    <lineage>
        <taxon>Eukaryota</taxon>
        <taxon>Fungi</taxon>
        <taxon>Fungi incertae sedis</taxon>
        <taxon>Chytridiomycota</taxon>
        <taxon>Chytridiomycota incertae sedis</taxon>
        <taxon>Neocallimastigomycetes</taxon>
        <taxon>Neocallimastigales</taxon>
        <taxon>Neocallimastigaceae</taxon>
        <taxon>Piromyces</taxon>
    </lineage>
</organism>
<dbReference type="OrthoDB" id="551123at2759"/>
<dbReference type="Proteomes" id="UP000193719">
    <property type="component" value="Unassembled WGS sequence"/>
</dbReference>
<evidence type="ECO:0000313" key="3">
    <source>
        <dbReference type="EMBL" id="ORX41446.1"/>
    </source>
</evidence>
<dbReference type="EMBL" id="MCFH01000089">
    <property type="protein sequence ID" value="ORX41418.1"/>
    <property type="molecule type" value="Genomic_DNA"/>
</dbReference>
<evidence type="ECO:0000313" key="2">
    <source>
        <dbReference type="EMBL" id="ORX41418.1"/>
    </source>
</evidence>
<dbReference type="CDD" id="cd18785">
    <property type="entry name" value="SF2_C"/>
    <property type="match status" value="1"/>
</dbReference>